<dbReference type="Gene3D" id="3.20.20.70">
    <property type="entry name" value="Aldolase class I"/>
    <property type="match status" value="1"/>
</dbReference>
<evidence type="ECO:0008006" key="3">
    <source>
        <dbReference type="Google" id="ProtNLM"/>
    </source>
</evidence>
<dbReference type="AlphaFoldDB" id="A0A0L8V8S3"/>
<protein>
    <recommendedName>
        <fullName evidence="3">Alpha-galactosidase</fullName>
    </recommendedName>
</protein>
<proteinExistence type="predicted"/>
<reference evidence="2" key="1">
    <citation type="submission" date="2015-07" db="EMBL/GenBank/DDBJ databases">
        <title>Genome sequencing of Sunxiuqinia dokdonensis strain SK.</title>
        <authorList>
            <person name="Ahn S."/>
            <person name="Kim B.-C."/>
        </authorList>
    </citation>
    <scope>NUCLEOTIDE SEQUENCE [LARGE SCALE GENOMIC DNA]</scope>
    <source>
        <strain evidence="2">SK</strain>
    </source>
</reference>
<dbReference type="PATRIC" id="fig|1409788.3.peg.2658"/>
<evidence type="ECO:0000313" key="1">
    <source>
        <dbReference type="EMBL" id="KOH44592.1"/>
    </source>
</evidence>
<dbReference type="Proteomes" id="UP000036958">
    <property type="component" value="Unassembled WGS sequence"/>
</dbReference>
<dbReference type="InterPro" id="IPR017853">
    <property type="entry name" value="GH"/>
</dbReference>
<sequence>MEFMKNIKVIQKLCLSFLLVVTGAIVCHAERQVKECEAYLSNDTLVIRNSKIEQKWLWYSGDIRLYSTKELNSGDVMSWNPHAPSFALEGSDFIKNIKLEINQMDETVLMPEHLEVSIENQYGQLFCRRVFRIFPGIGAFPCDFYLKYHSLASEQQVQNGRGDGTEKSTPSISQNGKSYLAYLGFSSKHVRLKVINFKDATDTHDNLVFMEDILPYQLAQRNTGNLILGEDLISENQFFILKEAPNSASQINYPGYDFVVSQRGIELAFAGFPVNGNPDEWIKGYTFTMGFSGTNTDCLFALRKYLKGSINYEPQQYEMVMMNTWGDRGQDGKISERFILKELEKAQELGISHFQIDDGWQQGLSANSIHQSGNLWDAWSPENWQPNKERFPNGLTEILESAEAKGIRLGLWFHPSNQNSYATWEIDADILVNLYRETGIAYFKIDGVEIADKEAAINLEKFFSKVKKETNGAAFFNLDLTAGVRGGYFSYRPFGNLFLENRYTDWGNYYPFRTLRNVWNLAHYFPPELLQIEFLNKWRNADKYPDNDLFAPSNYDFDYLFAIAMVGQPLAWFEATGLTDEASGIAETITKYRTIQNDFHSGYIFPIGDEPTGRSWTGFQSVHENRGYFLVFRERTEASSAQIQAYLLEGEQVSLQLVLGDALEESLQLVVSENGTLKFNLPKANSYVLYRYTVE</sequence>
<comment type="caution">
    <text evidence="1">The sequence shown here is derived from an EMBL/GenBank/DDBJ whole genome shotgun (WGS) entry which is preliminary data.</text>
</comment>
<dbReference type="EMBL" id="LGIA01000159">
    <property type="protein sequence ID" value="KOH44592.1"/>
    <property type="molecule type" value="Genomic_DNA"/>
</dbReference>
<organism evidence="1 2">
    <name type="scientific">Sunxiuqinia dokdonensis</name>
    <dbReference type="NCBI Taxonomy" id="1409788"/>
    <lineage>
        <taxon>Bacteria</taxon>
        <taxon>Pseudomonadati</taxon>
        <taxon>Bacteroidota</taxon>
        <taxon>Bacteroidia</taxon>
        <taxon>Marinilabiliales</taxon>
        <taxon>Prolixibacteraceae</taxon>
        <taxon>Sunxiuqinia</taxon>
    </lineage>
</organism>
<gene>
    <name evidence="1" type="ORF">NC99_25770</name>
</gene>
<dbReference type="SUPFAM" id="SSF51445">
    <property type="entry name" value="(Trans)glycosidases"/>
    <property type="match status" value="1"/>
</dbReference>
<evidence type="ECO:0000313" key="2">
    <source>
        <dbReference type="Proteomes" id="UP000036958"/>
    </source>
</evidence>
<dbReference type="STRING" id="1409788.NC99_25770"/>
<keyword evidence="2" id="KW-1185">Reference proteome</keyword>
<dbReference type="Pfam" id="PF02065">
    <property type="entry name" value="Melibiase"/>
    <property type="match status" value="1"/>
</dbReference>
<dbReference type="InterPro" id="IPR013785">
    <property type="entry name" value="Aldolase_TIM"/>
</dbReference>
<dbReference type="OrthoDB" id="9779211at2"/>
<name>A0A0L8V8S3_9BACT</name>
<accession>A0A0L8V8S3</accession>